<accession>A0ABT1XKY7</accession>
<keyword evidence="3" id="KW-1185">Reference proteome</keyword>
<protein>
    <submittedName>
        <fullName evidence="2">DUF305 domain-containing protein</fullName>
    </submittedName>
</protein>
<dbReference type="PANTHER" id="PTHR36933:SF1">
    <property type="entry name" value="SLL0788 PROTEIN"/>
    <property type="match status" value="1"/>
</dbReference>
<comment type="caution">
    <text evidence="2">The sequence shown here is derived from an EMBL/GenBank/DDBJ whole genome shotgun (WGS) entry which is preliminary data.</text>
</comment>
<evidence type="ECO:0000259" key="1">
    <source>
        <dbReference type="Pfam" id="PF03713"/>
    </source>
</evidence>
<dbReference type="Proteomes" id="UP001165267">
    <property type="component" value="Unassembled WGS sequence"/>
</dbReference>
<dbReference type="InterPro" id="IPR005183">
    <property type="entry name" value="DUF305_CopM-like"/>
</dbReference>
<sequence>MQHPQAPKSPYPGKRALAITIVAIVALASGFFAFQNPKPVAQEKQVSQIDAGFARSMMLHHAQAIQMSMMMRNAASPEIQALAQSIILKQTREMGVMEGWLTAWKEPVMVDGAPMAWVENAKNVRHLDDQLYQAQCKADGGAMAGVATPEELAQLNLATGTDKEILFIKLMLAHHRAAIPMAWFANRNGESSLVKAMAASMVREQGMEIGWMQMKLQQIDKS</sequence>
<dbReference type="PANTHER" id="PTHR36933">
    <property type="entry name" value="SLL0788 PROTEIN"/>
    <property type="match status" value="1"/>
</dbReference>
<feature type="domain" description="DUF305" evidence="1">
    <location>
        <begin position="50"/>
        <end position="213"/>
    </location>
</feature>
<dbReference type="Gene3D" id="1.20.1260.10">
    <property type="match status" value="1"/>
</dbReference>
<proteinExistence type="predicted"/>
<reference evidence="2" key="1">
    <citation type="submission" date="2022-07" db="EMBL/GenBank/DDBJ databases">
        <authorList>
            <person name="Xamxidin M."/>
        </authorList>
    </citation>
    <scope>NUCLEOTIDE SEQUENCE</scope>
    <source>
        <strain evidence="2">YS8-69</strain>
    </source>
</reference>
<organism evidence="2 3">
    <name type="scientific">Limnobacter parvus</name>
    <dbReference type="NCBI Taxonomy" id="2939690"/>
    <lineage>
        <taxon>Bacteria</taxon>
        <taxon>Pseudomonadati</taxon>
        <taxon>Pseudomonadota</taxon>
        <taxon>Betaproteobacteria</taxon>
        <taxon>Burkholderiales</taxon>
        <taxon>Burkholderiaceae</taxon>
        <taxon>Limnobacter</taxon>
    </lineage>
</organism>
<dbReference type="InterPro" id="IPR012347">
    <property type="entry name" value="Ferritin-like"/>
</dbReference>
<evidence type="ECO:0000313" key="2">
    <source>
        <dbReference type="EMBL" id="MCR2746764.1"/>
    </source>
</evidence>
<evidence type="ECO:0000313" key="3">
    <source>
        <dbReference type="Proteomes" id="UP001165267"/>
    </source>
</evidence>
<gene>
    <name evidence="2" type="ORF">NSP04_08895</name>
</gene>
<name>A0ABT1XKY7_9BURK</name>
<dbReference type="Pfam" id="PF03713">
    <property type="entry name" value="DUF305"/>
    <property type="match status" value="1"/>
</dbReference>
<dbReference type="RefSeq" id="WP_257511978.1">
    <property type="nucleotide sequence ID" value="NZ_JANKHG010000017.1"/>
</dbReference>
<dbReference type="EMBL" id="JANKHG010000017">
    <property type="protein sequence ID" value="MCR2746764.1"/>
    <property type="molecule type" value="Genomic_DNA"/>
</dbReference>